<evidence type="ECO:0000256" key="1">
    <source>
        <dbReference type="ARBA" id="ARBA00009075"/>
    </source>
</evidence>
<evidence type="ECO:0000256" key="3">
    <source>
        <dbReference type="ARBA" id="ARBA00022729"/>
    </source>
</evidence>
<evidence type="ECO:0000313" key="5">
    <source>
        <dbReference type="Proteomes" id="UP000277952"/>
    </source>
</evidence>
<dbReference type="InterPro" id="IPR005318">
    <property type="entry name" value="OM_porin_bac"/>
</dbReference>
<dbReference type="EMBL" id="RBNS01000075">
    <property type="protein sequence ID" value="RML56135.1"/>
    <property type="molecule type" value="Genomic_DNA"/>
</dbReference>
<evidence type="ECO:0000313" key="4">
    <source>
        <dbReference type="EMBL" id="RML56135.1"/>
    </source>
</evidence>
<comment type="caution">
    <text evidence="4">The sequence shown here is derived from an EMBL/GenBank/DDBJ whole genome shotgun (WGS) entry which is preliminary data.</text>
</comment>
<dbReference type="Proteomes" id="UP000277952">
    <property type="component" value="Unassembled WGS sequence"/>
</dbReference>
<dbReference type="PANTHER" id="PTHR34596:SF2">
    <property type="entry name" value="CHITOPORIN"/>
    <property type="match status" value="1"/>
</dbReference>
<reference evidence="4 5" key="1">
    <citation type="submission" date="2018-08" db="EMBL/GenBank/DDBJ databases">
        <title>Recombination of ecologically and evolutionarily significant loci maintains genetic cohesion in the Pseudomonas syringae species complex.</title>
        <authorList>
            <person name="Dillon M."/>
            <person name="Thakur S."/>
            <person name="Almeida R.N.D."/>
            <person name="Weir B.S."/>
            <person name="Guttman D.S."/>
        </authorList>
    </citation>
    <scope>NUCLEOTIDE SEQUENCE [LARGE SCALE GENOMIC DNA]</scope>
    <source>
        <strain evidence="4 5">19322</strain>
    </source>
</reference>
<gene>
    <name evidence="4" type="ORF">ALQ94_05126</name>
</gene>
<keyword evidence="3" id="KW-0732">Signal</keyword>
<proteinExistence type="inferred from homology"/>
<dbReference type="AlphaFoldDB" id="A0A3M2WY84"/>
<dbReference type="Pfam" id="PF03573">
    <property type="entry name" value="OprD"/>
    <property type="match status" value="1"/>
</dbReference>
<keyword evidence="2" id="KW-0813">Transport</keyword>
<comment type="similarity">
    <text evidence="1">Belongs to the outer membrane porin (Opr) (TC 1.B.25) family.</text>
</comment>
<evidence type="ECO:0000256" key="2">
    <source>
        <dbReference type="ARBA" id="ARBA00022448"/>
    </source>
</evidence>
<organism evidence="4 5">
    <name type="scientific">Pseudomonas amygdali pv. morsprunorum</name>
    <dbReference type="NCBI Taxonomy" id="129138"/>
    <lineage>
        <taxon>Bacteria</taxon>
        <taxon>Pseudomonadati</taxon>
        <taxon>Pseudomonadota</taxon>
        <taxon>Gammaproteobacteria</taxon>
        <taxon>Pseudomonadales</taxon>
        <taxon>Pseudomonadaceae</taxon>
        <taxon>Pseudomonas</taxon>
        <taxon>Pseudomonas amygdali</taxon>
    </lineage>
</organism>
<dbReference type="SUPFAM" id="SSF56935">
    <property type="entry name" value="Porins"/>
    <property type="match status" value="1"/>
</dbReference>
<protein>
    <submittedName>
        <fullName evidence="4">OprD family outer membrane protein</fullName>
    </submittedName>
</protein>
<dbReference type="GO" id="GO:0016020">
    <property type="term" value="C:membrane"/>
    <property type="evidence" value="ECO:0007669"/>
    <property type="project" value="InterPro"/>
</dbReference>
<accession>A0A3M2WY84</accession>
<dbReference type="PANTHER" id="PTHR34596">
    <property type="entry name" value="CHITOPORIN"/>
    <property type="match status" value="1"/>
</dbReference>
<dbReference type="InterPro" id="IPR023614">
    <property type="entry name" value="Porin_dom_sf"/>
</dbReference>
<dbReference type="Gene3D" id="2.40.160.10">
    <property type="entry name" value="Porin"/>
    <property type="match status" value="1"/>
</dbReference>
<name>A0A3M2WY84_PSEA0</name>
<dbReference type="GO" id="GO:0015288">
    <property type="term" value="F:porin activity"/>
    <property type="evidence" value="ECO:0007669"/>
    <property type="project" value="TreeGrafter"/>
</dbReference>
<sequence>MIGQCRLTPALNLSILHPRTAIKRRAESQNNNNKWTPSMPILTRDAASAVSVSFARKNVLKNNALGKNYSLALGLLGISVLPDAAQAQGFVDDSHGTLTLRNYYMDRDYKDDGARTAIREWAQGFIMNAESGFTEGLVGFGLDARALVGMKLDSSPDRSGTELLPVSASDGRAADEYSRLAQTGKLKFRETTIKTGDVSIFLPFAFASPSRLLPQTFRGTTLTSKEIDGLTLNAGYIDRVNKRDSTNYQAISIASPNRRFNGAATSSHMTYAGGDYQASKALSVRVYHAEVADLYTQNTLALLHKLDVGNGVMTTDLRSFFSRDTGSAKAGEVDNQNLSALLGYKWGGHSVSLGYMHASGATATPYVSGTELMGLSEMTMSSDFLNARERTWQAIYDYDFTAVGLVGLRSRLRYIRGDNIELAAFNADDRKEREFQMELGYVVQSGPLKNIGLLARKSIYRNDFPAGAAFRDENQTRFIVQYSVPIW</sequence>